<evidence type="ECO:0000256" key="4">
    <source>
        <dbReference type="SAM" id="SignalP"/>
    </source>
</evidence>
<dbReference type="InterPro" id="IPR051550">
    <property type="entry name" value="SCF-Subunits/Alg-Epimerases"/>
</dbReference>
<dbReference type="Pfam" id="PF13229">
    <property type="entry name" value="Beta_helix"/>
    <property type="match status" value="2"/>
</dbReference>
<comment type="caution">
    <text evidence="6">The sequence shown here is derived from an EMBL/GenBank/DDBJ whole genome shotgun (WGS) entry which is preliminary data.</text>
</comment>
<dbReference type="RefSeq" id="WP_110290710.1">
    <property type="nucleotide sequence ID" value="NZ_QICS01000003.1"/>
</dbReference>
<comment type="pathway">
    <text evidence="1">Protein modification; protein ubiquitination.</text>
</comment>
<feature type="signal peptide" evidence="4">
    <location>
        <begin position="1"/>
        <end position="29"/>
    </location>
</feature>
<feature type="domain" description="Right handed beta helix" evidence="5">
    <location>
        <begin position="119"/>
        <end position="257"/>
    </location>
</feature>
<dbReference type="Gene3D" id="2.160.20.10">
    <property type="entry name" value="Single-stranded right-handed beta-helix, Pectin lyase-like"/>
    <property type="match status" value="2"/>
</dbReference>
<evidence type="ECO:0000259" key="5">
    <source>
        <dbReference type="Pfam" id="PF13229"/>
    </source>
</evidence>
<gene>
    <name evidence="6" type="ORF">C8E03_10330</name>
</gene>
<dbReference type="SMART" id="SM00710">
    <property type="entry name" value="PbH1"/>
    <property type="match status" value="8"/>
</dbReference>
<keyword evidence="3" id="KW-0833">Ubl conjugation pathway</keyword>
<keyword evidence="2" id="KW-0677">Repeat</keyword>
<evidence type="ECO:0000313" key="6">
    <source>
        <dbReference type="EMBL" id="PXV91474.1"/>
    </source>
</evidence>
<accession>A0A318EPH0</accession>
<sequence length="450" mass="48396">MKSKKTISIFFAVIMAVFCFPQFGGKAEAATTNYTRAMTQYSNIVNVADYGIDTSGKRDCAVQITKLVKSLAKERTDESEPIVLYFPTGKYIVKDIIKLYYNNVHLIAEKDTVVTAKKSIKNIIEANNVDNVSVLGGKWDGNYKSKYIIKVNKATNITVSECTLTRSSERGFYAIASEASVYSIKSFKNKKYGVSGIQGSNITMKNSNIYQNSVYGLCIVSSTIHMEDGNNKIYNNDYTGAAISGKSGKIYASNNSFTGNGKKNDSRGHGIGISGAYGELSNNKIEKNKQCGISFDNKGSAIITNNSIKNNGRHGIGAANKSSITAEGNTITGNKWHGIMLRDKSTGTLTNNSLSKNKLSGLNLTRSTATLTGNTFYANKSNGIMAAGSKATLTNNTITKNKAFGIYTSDSSKINLISGNVVKSNSKGDIDAGGSKVTIGKDNTVKKIVN</sequence>
<dbReference type="InterPro" id="IPR006626">
    <property type="entry name" value="PbH1"/>
</dbReference>
<evidence type="ECO:0000313" key="7">
    <source>
        <dbReference type="Proteomes" id="UP000247523"/>
    </source>
</evidence>
<keyword evidence="4" id="KW-0732">Signal</keyword>
<feature type="chain" id="PRO_5016425840" evidence="4">
    <location>
        <begin position="30"/>
        <end position="450"/>
    </location>
</feature>
<dbReference type="SUPFAM" id="SSF51126">
    <property type="entry name" value="Pectin lyase-like"/>
    <property type="match status" value="2"/>
</dbReference>
<protein>
    <submittedName>
        <fullName evidence="6">Parallel beta-helix repeat protein</fullName>
    </submittedName>
</protein>
<proteinExistence type="predicted"/>
<dbReference type="NCBIfam" id="TIGR03804">
    <property type="entry name" value="para_beta_helix"/>
    <property type="match status" value="2"/>
</dbReference>
<organism evidence="6 7">
    <name type="scientific">Lachnotalea glycerini</name>
    <dbReference type="NCBI Taxonomy" id="1763509"/>
    <lineage>
        <taxon>Bacteria</taxon>
        <taxon>Bacillati</taxon>
        <taxon>Bacillota</taxon>
        <taxon>Clostridia</taxon>
        <taxon>Lachnospirales</taxon>
        <taxon>Lachnospiraceae</taxon>
        <taxon>Lachnotalea</taxon>
    </lineage>
</organism>
<dbReference type="InterPro" id="IPR011050">
    <property type="entry name" value="Pectin_lyase_fold/virulence"/>
</dbReference>
<name>A0A318EPH0_9FIRM</name>
<reference evidence="6 7" key="1">
    <citation type="submission" date="2018-05" db="EMBL/GenBank/DDBJ databases">
        <title>Genomic Encyclopedia of Type Strains, Phase IV (KMG-IV): sequencing the most valuable type-strain genomes for metagenomic binning, comparative biology and taxonomic classification.</title>
        <authorList>
            <person name="Goeker M."/>
        </authorList>
    </citation>
    <scope>NUCLEOTIDE SEQUENCE [LARGE SCALE GENOMIC DNA]</scope>
    <source>
        <strain evidence="6 7">DSM 28816</strain>
    </source>
</reference>
<evidence type="ECO:0000256" key="2">
    <source>
        <dbReference type="ARBA" id="ARBA00022737"/>
    </source>
</evidence>
<evidence type="ECO:0000256" key="1">
    <source>
        <dbReference type="ARBA" id="ARBA00004906"/>
    </source>
</evidence>
<evidence type="ECO:0000256" key="3">
    <source>
        <dbReference type="ARBA" id="ARBA00022786"/>
    </source>
</evidence>
<dbReference type="Proteomes" id="UP000247523">
    <property type="component" value="Unassembled WGS sequence"/>
</dbReference>
<dbReference type="InterPro" id="IPR012334">
    <property type="entry name" value="Pectin_lyas_fold"/>
</dbReference>
<dbReference type="PANTHER" id="PTHR22990">
    <property type="entry name" value="F-BOX ONLY PROTEIN"/>
    <property type="match status" value="1"/>
</dbReference>
<dbReference type="EMBL" id="QICS01000003">
    <property type="protein sequence ID" value="PXV91474.1"/>
    <property type="molecule type" value="Genomic_DNA"/>
</dbReference>
<feature type="domain" description="Right handed beta helix" evidence="5">
    <location>
        <begin position="269"/>
        <end position="421"/>
    </location>
</feature>
<dbReference type="InterPro" id="IPR039448">
    <property type="entry name" value="Beta_helix"/>
</dbReference>
<dbReference type="AlphaFoldDB" id="A0A318EPH0"/>
<dbReference type="InterPro" id="IPR022441">
    <property type="entry name" value="Para_beta_helix_rpt-2"/>
</dbReference>
<dbReference type="PANTHER" id="PTHR22990:SF15">
    <property type="entry name" value="F-BOX ONLY PROTEIN 10"/>
    <property type="match status" value="1"/>
</dbReference>